<dbReference type="InterPro" id="IPR018076">
    <property type="entry name" value="T2SS_GspF_dom"/>
</dbReference>
<feature type="transmembrane region" description="Helical" evidence="7">
    <location>
        <begin position="138"/>
        <end position="158"/>
    </location>
</feature>
<comment type="subcellular location">
    <subcellularLocation>
        <location evidence="1">Cell membrane</location>
        <topology evidence="1">Multi-pass membrane protein</topology>
    </subcellularLocation>
</comment>
<sequence>MSVFAAALGGAAVGAGLWWTARVLSRPDLADLLPPPDLEQEGVQRREGERAWGRAGQRKGTGATGIVGAAANAARAGGGVLARFGWPGPRTRRDLAVCGIDTDRHGAETTVSAFAGATLFLSLLATAVPPASPMPLTAALGLGTSCLGLSLVAPGLVLRHRAARSRARLGAVTSVIADLVGVALAGGSGVTGALTSATRRGNGPAFDLIRRCLHEANLRTRPPWDALSDLAERTGVRELDELASSIRIAGTDGARVRASVCAKAAALRTHRLAALEAQAHEATERMTLPVMLLVLGFLLLMGYPAVTHVTSGF</sequence>
<feature type="compositionally biased region" description="Basic and acidic residues" evidence="6">
    <location>
        <begin position="42"/>
        <end position="52"/>
    </location>
</feature>
<dbReference type="PANTHER" id="PTHR35007">
    <property type="entry name" value="INTEGRAL MEMBRANE PROTEIN-RELATED"/>
    <property type="match status" value="1"/>
</dbReference>
<gene>
    <name evidence="9" type="ORF">KGD83_03750</name>
</gene>
<proteinExistence type="predicted"/>
<accession>A0ABX8C5K4</accession>
<keyword evidence="4 7" id="KW-1133">Transmembrane helix</keyword>
<evidence type="ECO:0000256" key="1">
    <source>
        <dbReference type="ARBA" id="ARBA00004651"/>
    </source>
</evidence>
<evidence type="ECO:0000256" key="4">
    <source>
        <dbReference type="ARBA" id="ARBA00022989"/>
    </source>
</evidence>
<evidence type="ECO:0000256" key="3">
    <source>
        <dbReference type="ARBA" id="ARBA00022692"/>
    </source>
</evidence>
<dbReference type="Proteomes" id="UP000678016">
    <property type="component" value="Chromosome"/>
</dbReference>
<feature type="transmembrane region" description="Helical" evidence="7">
    <location>
        <begin position="288"/>
        <end position="306"/>
    </location>
</feature>
<evidence type="ECO:0000259" key="8">
    <source>
        <dbReference type="Pfam" id="PF00482"/>
    </source>
</evidence>
<dbReference type="EMBL" id="CP074132">
    <property type="protein sequence ID" value="QUX29701.1"/>
    <property type="molecule type" value="Genomic_DNA"/>
</dbReference>
<keyword evidence="10" id="KW-1185">Reference proteome</keyword>
<evidence type="ECO:0000256" key="7">
    <source>
        <dbReference type="SAM" id="Phobius"/>
    </source>
</evidence>
<dbReference type="Pfam" id="PF00482">
    <property type="entry name" value="T2SSF"/>
    <property type="match status" value="1"/>
</dbReference>
<protein>
    <submittedName>
        <fullName evidence="9">Type II secretion system F family protein</fullName>
    </submittedName>
</protein>
<feature type="domain" description="Type II secretion system protein GspF" evidence="8">
    <location>
        <begin position="177"/>
        <end position="304"/>
    </location>
</feature>
<evidence type="ECO:0000256" key="6">
    <source>
        <dbReference type="SAM" id="MobiDB-lite"/>
    </source>
</evidence>
<name>A0ABX8C5K4_9ACTN</name>
<feature type="region of interest" description="Disordered" evidence="6">
    <location>
        <begin position="35"/>
        <end position="59"/>
    </location>
</feature>
<organism evidence="9 10">
    <name type="scientific">Nocardiopsis akebiae</name>
    <dbReference type="NCBI Taxonomy" id="2831968"/>
    <lineage>
        <taxon>Bacteria</taxon>
        <taxon>Bacillati</taxon>
        <taxon>Actinomycetota</taxon>
        <taxon>Actinomycetes</taxon>
        <taxon>Streptosporangiales</taxon>
        <taxon>Nocardiopsidaceae</taxon>
        <taxon>Nocardiopsis</taxon>
    </lineage>
</organism>
<keyword evidence="2" id="KW-1003">Cell membrane</keyword>
<dbReference type="RefSeq" id="WP_212642534.1">
    <property type="nucleotide sequence ID" value="NZ_CP074132.1"/>
</dbReference>
<keyword evidence="3 7" id="KW-0812">Transmembrane</keyword>
<evidence type="ECO:0000256" key="2">
    <source>
        <dbReference type="ARBA" id="ARBA00022475"/>
    </source>
</evidence>
<reference evidence="10" key="1">
    <citation type="submission" date="2021-05" db="EMBL/GenBank/DDBJ databases">
        <title>Direct Submission.</title>
        <authorList>
            <person name="Li K."/>
            <person name="Gao J."/>
        </authorList>
    </citation>
    <scope>NUCLEOTIDE SEQUENCE [LARGE SCALE GENOMIC DNA]</scope>
    <source>
        <strain evidence="10">HDS12</strain>
    </source>
</reference>
<keyword evidence="5 7" id="KW-0472">Membrane</keyword>
<evidence type="ECO:0000313" key="10">
    <source>
        <dbReference type="Proteomes" id="UP000678016"/>
    </source>
</evidence>
<evidence type="ECO:0000256" key="5">
    <source>
        <dbReference type="ARBA" id="ARBA00023136"/>
    </source>
</evidence>
<evidence type="ECO:0000313" key="9">
    <source>
        <dbReference type="EMBL" id="QUX29701.1"/>
    </source>
</evidence>
<dbReference type="PANTHER" id="PTHR35007:SF1">
    <property type="entry name" value="PILUS ASSEMBLY PROTEIN"/>
    <property type="match status" value="1"/>
</dbReference>